<dbReference type="InterPro" id="IPR013968">
    <property type="entry name" value="PKS_KR"/>
</dbReference>
<evidence type="ECO:0000313" key="4">
    <source>
        <dbReference type="Proteomes" id="UP001227192"/>
    </source>
</evidence>
<evidence type="ECO:0000259" key="2">
    <source>
        <dbReference type="SMART" id="SM00829"/>
    </source>
</evidence>
<protein>
    <recommendedName>
        <fullName evidence="2">Enoyl reductase (ER) domain-containing protein</fullName>
    </recommendedName>
</protein>
<evidence type="ECO:0000313" key="3">
    <source>
        <dbReference type="EMBL" id="KAJ9488614.1"/>
    </source>
</evidence>
<name>A0AAI9TLD1_PENTH</name>
<dbReference type="InterPro" id="IPR020843">
    <property type="entry name" value="ER"/>
</dbReference>
<dbReference type="InterPro" id="IPR013154">
    <property type="entry name" value="ADH-like_N"/>
</dbReference>
<keyword evidence="1" id="KW-0808">Transferase</keyword>
<accession>A0AAI9TLD1</accession>
<dbReference type="GO" id="GO:0016740">
    <property type="term" value="F:transferase activity"/>
    <property type="evidence" value="ECO:0007669"/>
    <property type="project" value="UniProtKB-KW"/>
</dbReference>
<dbReference type="PANTHER" id="PTHR45681">
    <property type="entry name" value="POLYKETIDE SYNTHASE 44-RELATED"/>
    <property type="match status" value="1"/>
</dbReference>
<dbReference type="EMBL" id="LACB01000112">
    <property type="protein sequence ID" value="KAJ9488614.1"/>
    <property type="molecule type" value="Genomic_DNA"/>
</dbReference>
<dbReference type="Pfam" id="PF08659">
    <property type="entry name" value="KR"/>
    <property type="match status" value="1"/>
</dbReference>
<dbReference type="InterPro" id="IPR050444">
    <property type="entry name" value="Polyketide_Synthase"/>
</dbReference>
<dbReference type="CDD" id="cd05195">
    <property type="entry name" value="enoyl_red"/>
    <property type="match status" value="1"/>
</dbReference>
<dbReference type="SMART" id="SM00829">
    <property type="entry name" value="PKS_ER"/>
    <property type="match status" value="1"/>
</dbReference>
<reference evidence="3" key="2">
    <citation type="journal article" date="2016" name="Fungal Biol.">
        <title>Ochratoxin A production by Penicillium thymicola.</title>
        <authorList>
            <person name="Nguyen H.D.T."/>
            <person name="McMullin D.R."/>
            <person name="Ponomareva E."/>
            <person name="Riley R."/>
            <person name="Pomraning K.R."/>
            <person name="Baker S.E."/>
            <person name="Seifert K.A."/>
        </authorList>
    </citation>
    <scope>NUCLEOTIDE SEQUENCE</scope>
    <source>
        <strain evidence="3">DAOM 180753</strain>
    </source>
</reference>
<dbReference type="GO" id="GO:0016491">
    <property type="term" value="F:oxidoreductase activity"/>
    <property type="evidence" value="ECO:0007669"/>
    <property type="project" value="InterPro"/>
</dbReference>
<gene>
    <name evidence="3" type="ORF">VN97_g4706</name>
</gene>
<sequence length="420" mass="45174">MEMKSFIFRTCKPSKKLEMRHLYGDEKLHFHSYLRLGTKSSTLLIKGSVMVPTVQPFIEDVDYKRPLHPHEVQIEVRAVGIDEQDVDRFSRSIPGESLGWQGAGIVAGLGSAVQGLQVGDAVMALRTSSGTFQTFFHAHSAAVVKVPAGTSFAEAAALPVAFSTAYHCLANVARIQKEDKVLSHQASGDIGLAAVQIAQSLEATIYCTVSDDSQRQCILGMGIPPTQVLGTESWKKELSVVANSDKVDVILNLSPRGVESKDLNCLSSFGHLIDLHGQGVLGPVSASTSNRTYSTVDIRSMALQNPRAIQDTLQNLTTLLTQQKVRPLSPTKFGFSGLSNALSEIRQGIPGPWVLEPRPTELLPVAINPLGGHTFDPNASYVLVGGFGGIGRSVARWMVTRGAKNFIFVARSGASSDPAK</sequence>
<comment type="caution">
    <text evidence="3">The sequence shown here is derived from an EMBL/GenBank/DDBJ whole genome shotgun (WGS) entry which is preliminary data.</text>
</comment>
<feature type="domain" description="Enoyl reductase (ER)" evidence="2">
    <location>
        <begin position="47"/>
        <end position="355"/>
    </location>
</feature>
<dbReference type="AlphaFoldDB" id="A0AAI9TLD1"/>
<dbReference type="InterPro" id="IPR036291">
    <property type="entry name" value="NAD(P)-bd_dom_sf"/>
</dbReference>
<dbReference type="Gene3D" id="3.90.180.10">
    <property type="entry name" value="Medium-chain alcohol dehydrogenases, catalytic domain"/>
    <property type="match status" value="1"/>
</dbReference>
<proteinExistence type="predicted"/>
<organism evidence="3 4">
    <name type="scientific">Penicillium thymicola</name>
    <dbReference type="NCBI Taxonomy" id="293382"/>
    <lineage>
        <taxon>Eukaryota</taxon>
        <taxon>Fungi</taxon>
        <taxon>Dikarya</taxon>
        <taxon>Ascomycota</taxon>
        <taxon>Pezizomycotina</taxon>
        <taxon>Eurotiomycetes</taxon>
        <taxon>Eurotiomycetidae</taxon>
        <taxon>Eurotiales</taxon>
        <taxon>Aspergillaceae</taxon>
        <taxon>Penicillium</taxon>
    </lineage>
</organism>
<reference evidence="3" key="1">
    <citation type="submission" date="2015-06" db="EMBL/GenBank/DDBJ databases">
        <authorList>
            <person name="Nguyen H."/>
        </authorList>
    </citation>
    <scope>NUCLEOTIDE SEQUENCE</scope>
    <source>
        <strain evidence="3">DAOM 180753</strain>
    </source>
</reference>
<dbReference type="PANTHER" id="PTHR45681:SF6">
    <property type="entry name" value="POLYKETIDE SYNTHASE 37"/>
    <property type="match status" value="1"/>
</dbReference>
<dbReference type="Pfam" id="PF08240">
    <property type="entry name" value="ADH_N"/>
    <property type="match status" value="1"/>
</dbReference>
<dbReference type="InterPro" id="IPR011032">
    <property type="entry name" value="GroES-like_sf"/>
</dbReference>
<dbReference type="Pfam" id="PF13602">
    <property type="entry name" value="ADH_zinc_N_2"/>
    <property type="match status" value="1"/>
</dbReference>
<dbReference type="Gene3D" id="3.40.50.720">
    <property type="entry name" value="NAD(P)-binding Rossmann-like Domain"/>
    <property type="match status" value="2"/>
</dbReference>
<dbReference type="SUPFAM" id="SSF51735">
    <property type="entry name" value="NAD(P)-binding Rossmann-fold domains"/>
    <property type="match status" value="2"/>
</dbReference>
<dbReference type="Proteomes" id="UP001227192">
    <property type="component" value="Unassembled WGS sequence"/>
</dbReference>
<keyword evidence="4" id="KW-1185">Reference proteome</keyword>
<evidence type="ECO:0000256" key="1">
    <source>
        <dbReference type="ARBA" id="ARBA00022679"/>
    </source>
</evidence>
<dbReference type="SUPFAM" id="SSF50129">
    <property type="entry name" value="GroES-like"/>
    <property type="match status" value="1"/>
</dbReference>